<dbReference type="Gene3D" id="1.10.357.10">
    <property type="entry name" value="Tetracycline Repressor, domain 2"/>
    <property type="match status" value="1"/>
</dbReference>
<feature type="domain" description="HTH tetR-type" evidence="3">
    <location>
        <begin position="11"/>
        <end position="71"/>
    </location>
</feature>
<dbReference type="SUPFAM" id="SSF48498">
    <property type="entry name" value="Tetracyclin repressor-like, C-terminal domain"/>
    <property type="match status" value="1"/>
</dbReference>
<dbReference type="InterPro" id="IPR001647">
    <property type="entry name" value="HTH_TetR"/>
</dbReference>
<keyword evidence="5" id="KW-1185">Reference proteome</keyword>
<dbReference type="InterPro" id="IPR036271">
    <property type="entry name" value="Tet_transcr_reg_TetR-rel_C_sf"/>
</dbReference>
<gene>
    <name evidence="4" type="ORF">GA0070560_12371</name>
</gene>
<dbReference type="OrthoDB" id="3210235at2"/>
<dbReference type="PRINTS" id="PR00455">
    <property type="entry name" value="HTHTETR"/>
</dbReference>
<dbReference type="GO" id="GO:0003700">
    <property type="term" value="F:DNA-binding transcription factor activity"/>
    <property type="evidence" value="ECO:0007669"/>
    <property type="project" value="TreeGrafter"/>
</dbReference>
<dbReference type="Gene3D" id="1.10.10.60">
    <property type="entry name" value="Homeodomain-like"/>
    <property type="match status" value="1"/>
</dbReference>
<feature type="DNA-binding region" description="H-T-H motif" evidence="2">
    <location>
        <begin position="34"/>
        <end position="53"/>
    </location>
</feature>
<dbReference type="PANTHER" id="PTHR30055">
    <property type="entry name" value="HTH-TYPE TRANSCRIPTIONAL REGULATOR RUTR"/>
    <property type="match status" value="1"/>
</dbReference>
<dbReference type="SUPFAM" id="SSF46689">
    <property type="entry name" value="Homeodomain-like"/>
    <property type="match status" value="1"/>
</dbReference>
<dbReference type="Pfam" id="PF17920">
    <property type="entry name" value="TetR_C_16"/>
    <property type="match status" value="1"/>
</dbReference>
<evidence type="ECO:0000259" key="3">
    <source>
        <dbReference type="PROSITE" id="PS50977"/>
    </source>
</evidence>
<keyword evidence="1 2" id="KW-0238">DNA-binding</keyword>
<dbReference type="EMBL" id="FMDN01000023">
    <property type="protein sequence ID" value="SCG66567.1"/>
    <property type="molecule type" value="Genomic_DNA"/>
</dbReference>
<dbReference type="RefSeq" id="WP_091301632.1">
    <property type="nucleotide sequence ID" value="NZ_FMDN01000023.1"/>
</dbReference>
<accession>A0A1C5J7M7</accession>
<dbReference type="InterPro" id="IPR050109">
    <property type="entry name" value="HTH-type_TetR-like_transc_reg"/>
</dbReference>
<evidence type="ECO:0000313" key="4">
    <source>
        <dbReference type="EMBL" id="SCG66567.1"/>
    </source>
</evidence>
<name>A0A1C5J7M7_9ACTN</name>
<dbReference type="Proteomes" id="UP000199408">
    <property type="component" value="Unassembled WGS sequence"/>
</dbReference>
<dbReference type="GO" id="GO:0000976">
    <property type="term" value="F:transcription cis-regulatory region binding"/>
    <property type="evidence" value="ECO:0007669"/>
    <property type="project" value="TreeGrafter"/>
</dbReference>
<protein>
    <submittedName>
        <fullName evidence="4">Transcriptional regulator, TetR family</fullName>
    </submittedName>
</protein>
<sequence>MPRTGRRPGEAGTRAAILAAARDAFAARGYDGVSIRQVASVAAVDPALVHHYFGSKVELFRTAVRTAVDPEGLLSDLFAGDVDTLGERMVARFLEVWEGGAGANASALLRTAVTGGPTADLVREAVLPAVAGELLRRLGVDRREASLRAALIASQLSGLATTRYVLALPPMAGASAEWVVAVVGPTIQRYVTGELPRPLPADGGATTP</sequence>
<organism evidence="4 5">
    <name type="scientific">Micromonospora halophytica</name>
    <dbReference type="NCBI Taxonomy" id="47864"/>
    <lineage>
        <taxon>Bacteria</taxon>
        <taxon>Bacillati</taxon>
        <taxon>Actinomycetota</taxon>
        <taxon>Actinomycetes</taxon>
        <taxon>Micromonosporales</taxon>
        <taxon>Micromonosporaceae</taxon>
        <taxon>Micromonospora</taxon>
    </lineage>
</organism>
<dbReference type="InterPro" id="IPR041678">
    <property type="entry name" value="TetR_C_16"/>
</dbReference>
<evidence type="ECO:0000256" key="2">
    <source>
        <dbReference type="PROSITE-ProRule" id="PRU00335"/>
    </source>
</evidence>
<dbReference type="STRING" id="47864.GA0070560_12371"/>
<evidence type="ECO:0000313" key="5">
    <source>
        <dbReference type="Proteomes" id="UP000199408"/>
    </source>
</evidence>
<dbReference type="Pfam" id="PF00440">
    <property type="entry name" value="TetR_N"/>
    <property type="match status" value="1"/>
</dbReference>
<dbReference type="AlphaFoldDB" id="A0A1C5J7M7"/>
<dbReference type="InterPro" id="IPR009057">
    <property type="entry name" value="Homeodomain-like_sf"/>
</dbReference>
<dbReference type="PANTHER" id="PTHR30055:SF235">
    <property type="entry name" value="TRANSCRIPTIONAL REGULATORY PROTEIN"/>
    <property type="match status" value="1"/>
</dbReference>
<dbReference type="PROSITE" id="PS50977">
    <property type="entry name" value="HTH_TETR_2"/>
    <property type="match status" value="1"/>
</dbReference>
<proteinExistence type="predicted"/>
<evidence type="ECO:0000256" key="1">
    <source>
        <dbReference type="ARBA" id="ARBA00023125"/>
    </source>
</evidence>
<reference evidence="5" key="1">
    <citation type="submission" date="2016-06" db="EMBL/GenBank/DDBJ databases">
        <authorList>
            <person name="Varghese N."/>
        </authorList>
    </citation>
    <scope>NUCLEOTIDE SEQUENCE [LARGE SCALE GENOMIC DNA]</scope>
    <source>
        <strain evidence="5">DSM 43171</strain>
    </source>
</reference>